<evidence type="ECO:0000313" key="2">
    <source>
        <dbReference type="Proteomes" id="UP000282892"/>
    </source>
</evidence>
<dbReference type="OrthoDB" id="2885031at2"/>
<gene>
    <name evidence="1" type="ORF">CHR53_11540</name>
</gene>
<evidence type="ECO:0000313" key="1">
    <source>
        <dbReference type="EMBL" id="AZU61861.1"/>
    </source>
</evidence>
<reference evidence="1 2" key="1">
    <citation type="submission" date="2017-07" db="EMBL/GenBank/DDBJ databases">
        <title>The complete genome sequence of Bacillus mesonae strain H20-5, an efficient strain improving plant abiotic stress resistance.</title>
        <authorList>
            <person name="Kim S.Y."/>
            <person name="Song H."/>
            <person name="Sang M.K."/>
            <person name="Weon H.-Y."/>
            <person name="Song J."/>
        </authorList>
    </citation>
    <scope>NUCLEOTIDE SEQUENCE [LARGE SCALE GENOMIC DNA]</scope>
    <source>
        <strain evidence="1 2">H20-5</strain>
    </source>
</reference>
<dbReference type="Proteomes" id="UP000282892">
    <property type="component" value="Chromosome"/>
</dbReference>
<name>A0A3T0HXM4_9BACI</name>
<dbReference type="EMBL" id="CP022572">
    <property type="protein sequence ID" value="AZU61861.1"/>
    <property type="molecule type" value="Genomic_DNA"/>
</dbReference>
<sequence>MGNTCRYVVNALGKGGETYYTQCKDKHELKKWITENQEKLIMHELNITDKNQHPLLKLFKPKKLF</sequence>
<organism evidence="1 2">
    <name type="scientific">Neobacillus mesonae</name>
    <dbReference type="NCBI Taxonomy" id="1193713"/>
    <lineage>
        <taxon>Bacteria</taxon>
        <taxon>Bacillati</taxon>
        <taxon>Bacillota</taxon>
        <taxon>Bacilli</taxon>
        <taxon>Bacillales</taxon>
        <taxon>Bacillaceae</taxon>
        <taxon>Neobacillus</taxon>
    </lineage>
</organism>
<keyword evidence="2" id="KW-1185">Reference proteome</keyword>
<accession>A0A3T0HXM4</accession>
<dbReference type="KEGG" id="nmk:CHR53_11540"/>
<proteinExistence type="predicted"/>
<dbReference type="RefSeq" id="WP_066397520.1">
    <property type="nucleotide sequence ID" value="NZ_CP022572.1"/>
</dbReference>
<protein>
    <submittedName>
        <fullName evidence="1">Uncharacterized protein</fullName>
    </submittedName>
</protein>
<dbReference type="AlphaFoldDB" id="A0A3T0HXM4"/>